<dbReference type="PROSITE" id="PS51900">
    <property type="entry name" value="CB"/>
    <property type="match status" value="1"/>
</dbReference>
<dbReference type="Proteomes" id="UP001595846">
    <property type="component" value="Unassembled WGS sequence"/>
</dbReference>
<sequence length="344" mass="39033">MSRLEPISPSQAIEMYMEGRRDELSKETIPSHVYRLEAFEQWCEEEGIDNLNDLTGRDLYAFRVWRREGHGDGRREIATITLRGQLATVRAFLRFCADIDAVPEGLHEKVPLPTVSGSESVSDTTLDPDRAIDILEHLNRHHYASRKHVTLLLLWHTGARVGGIRALDLDDCHLDSDPPGLEFVHRPAQDTPLKNGEKGERWNTIGGHVAGVVQDYIDGPRDCVTDEYGRAPLLTTQYGRASRSALRDTLYDITRPCMRGAACPHDRDPEECEATNYVKASTCPSSRSPHDVRSGRVTAYRRQDVPRQIVGDRLDASGNVLDKHYDRRSERQKAKQRRDYLPDQ</sequence>
<dbReference type="Gene3D" id="1.10.443.10">
    <property type="entry name" value="Intergrase catalytic core"/>
    <property type="match status" value="1"/>
</dbReference>
<dbReference type="Gene3D" id="1.10.150.130">
    <property type="match status" value="1"/>
</dbReference>
<evidence type="ECO:0000313" key="7">
    <source>
        <dbReference type="Proteomes" id="UP001595846"/>
    </source>
</evidence>
<dbReference type="InterPro" id="IPR011010">
    <property type="entry name" value="DNA_brk_join_enz"/>
</dbReference>
<dbReference type="InterPro" id="IPR004107">
    <property type="entry name" value="Integrase_SAM-like_N"/>
</dbReference>
<dbReference type="AlphaFoldDB" id="A0ABD5NP67"/>
<protein>
    <submittedName>
        <fullName evidence="6">Tyrosine-type recombinase/integrase</fullName>
    </submittedName>
</protein>
<accession>A0ABD5NP67</accession>
<evidence type="ECO:0000256" key="4">
    <source>
        <dbReference type="SAM" id="MobiDB-lite"/>
    </source>
</evidence>
<evidence type="ECO:0000256" key="2">
    <source>
        <dbReference type="ARBA" id="ARBA00023172"/>
    </source>
</evidence>
<feature type="region of interest" description="Disordered" evidence="4">
    <location>
        <begin position="323"/>
        <end position="344"/>
    </location>
</feature>
<gene>
    <name evidence="6" type="ORF">ACFOUR_11280</name>
</gene>
<keyword evidence="7" id="KW-1185">Reference proteome</keyword>
<evidence type="ECO:0000259" key="5">
    <source>
        <dbReference type="PROSITE" id="PS51900"/>
    </source>
</evidence>
<reference evidence="6 7" key="1">
    <citation type="journal article" date="2019" name="Int. J. Syst. Evol. Microbiol.">
        <title>The Global Catalogue of Microorganisms (GCM) 10K type strain sequencing project: providing services to taxonomists for standard genome sequencing and annotation.</title>
        <authorList>
            <consortium name="The Broad Institute Genomics Platform"/>
            <consortium name="The Broad Institute Genome Sequencing Center for Infectious Disease"/>
            <person name="Wu L."/>
            <person name="Ma J."/>
        </authorList>
    </citation>
    <scope>NUCLEOTIDE SEQUENCE [LARGE SCALE GENOMIC DNA]</scope>
    <source>
        <strain evidence="6 7">IBRC-M 10256</strain>
    </source>
</reference>
<dbReference type="RefSeq" id="WP_256532777.1">
    <property type="nucleotide sequence ID" value="NZ_CP101824.1"/>
</dbReference>
<dbReference type="InterPro" id="IPR013762">
    <property type="entry name" value="Integrase-like_cat_sf"/>
</dbReference>
<dbReference type="GO" id="GO:0003677">
    <property type="term" value="F:DNA binding"/>
    <property type="evidence" value="ECO:0007669"/>
    <property type="project" value="UniProtKB-UniRule"/>
</dbReference>
<organism evidence="6 7">
    <name type="scientific">Halovivax cerinus</name>
    <dbReference type="NCBI Taxonomy" id="1487865"/>
    <lineage>
        <taxon>Archaea</taxon>
        <taxon>Methanobacteriati</taxon>
        <taxon>Methanobacteriota</taxon>
        <taxon>Stenosarchaea group</taxon>
        <taxon>Halobacteria</taxon>
        <taxon>Halobacteriales</taxon>
        <taxon>Natrialbaceae</taxon>
        <taxon>Halovivax</taxon>
    </lineage>
</organism>
<comment type="caution">
    <text evidence="6">The sequence shown here is derived from an EMBL/GenBank/DDBJ whole genome shotgun (WGS) entry which is preliminary data.</text>
</comment>
<dbReference type="InterPro" id="IPR010998">
    <property type="entry name" value="Integrase_recombinase_N"/>
</dbReference>
<evidence type="ECO:0000313" key="6">
    <source>
        <dbReference type="EMBL" id="MFC3958944.1"/>
    </source>
</evidence>
<dbReference type="GeneID" id="73901882"/>
<keyword evidence="1 3" id="KW-0238">DNA-binding</keyword>
<name>A0ABD5NP67_9EURY</name>
<dbReference type="InterPro" id="IPR044068">
    <property type="entry name" value="CB"/>
</dbReference>
<evidence type="ECO:0000256" key="1">
    <source>
        <dbReference type="ARBA" id="ARBA00023125"/>
    </source>
</evidence>
<proteinExistence type="predicted"/>
<dbReference type="SUPFAM" id="SSF56349">
    <property type="entry name" value="DNA breaking-rejoining enzymes"/>
    <property type="match status" value="1"/>
</dbReference>
<dbReference type="EMBL" id="JBHSAQ010000009">
    <property type="protein sequence ID" value="MFC3958944.1"/>
    <property type="molecule type" value="Genomic_DNA"/>
</dbReference>
<keyword evidence="2" id="KW-0233">DNA recombination</keyword>
<feature type="domain" description="Core-binding (CB)" evidence="5">
    <location>
        <begin position="7"/>
        <end position="97"/>
    </location>
</feature>
<dbReference type="Pfam" id="PF02899">
    <property type="entry name" value="Phage_int_SAM_1"/>
    <property type="match status" value="1"/>
</dbReference>
<evidence type="ECO:0000256" key="3">
    <source>
        <dbReference type="PROSITE-ProRule" id="PRU01248"/>
    </source>
</evidence>
<dbReference type="GO" id="GO:0006310">
    <property type="term" value="P:DNA recombination"/>
    <property type="evidence" value="ECO:0007669"/>
    <property type="project" value="UniProtKB-KW"/>
</dbReference>